<dbReference type="PRINTS" id="PR00038">
    <property type="entry name" value="HTHLUXR"/>
</dbReference>
<dbReference type="OrthoDB" id="7272316at2"/>
<proteinExistence type="predicted"/>
<keyword evidence="6" id="KW-1185">Reference proteome</keyword>
<dbReference type="GO" id="GO:0000160">
    <property type="term" value="P:phosphorelay signal transduction system"/>
    <property type="evidence" value="ECO:0007669"/>
    <property type="project" value="InterPro"/>
</dbReference>
<evidence type="ECO:0000313" key="6">
    <source>
        <dbReference type="Proteomes" id="UP000240653"/>
    </source>
</evidence>
<evidence type="ECO:0000259" key="4">
    <source>
        <dbReference type="PROSITE" id="PS50110"/>
    </source>
</evidence>
<accession>A0A2P7S819</accession>
<dbReference type="InterPro" id="IPR011006">
    <property type="entry name" value="CheY-like_superfamily"/>
</dbReference>
<dbReference type="GO" id="GO:0006355">
    <property type="term" value="P:regulation of DNA-templated transcription"/>
    <property type="evidence" value="ECO:0007669"/>
    <property type="project" value="InterPro"/>
</dbReference>
<name>A0A2P7S819_9HYPH</name>
<protein>
    <submittedName>
        <fullName evidence="5">Helix-turn-helix transcriptional regulator</fullName>
    </submittedName>
</protein>
<dbReference type="AlphaFoldDB" id="A0A2P7S819"/>
<comment type="caution">
    <text evidence="5">The sequence shown here is derived from an EMBL/GenBank/DDBJ whole genome shotgun (WGS) entry which is preliminary data.</text>
</comment>
<dbReference type="GO" id="GO:0003677">
    <property type="term" value="F:DNA binding"/>
    <property type="evidence" value="ECO:0007669"/>
    <property type="project" value="UniProtKB-KW"/>
</dbReference>
<dbReference type="Gene3D" id="3.40.50.2300">
    <property type="match status" value="1"/>
</dbReference>
<reference evidence="5 6" key="1">
    <citation type="submission" date="2018-03" db="EMBL/GenBank/DDBJ databases">
        <title>The draft genome of Mesorhizobium soli JCM 19897.</title>
        <authorList>
            <person name="Li L."/>
            <person name="Liu L."/>
            <person name="Liang L."/>
            <person name="Wang T."/>
            <person name="Zhang X."/>
        </authorList>
    </citation>
    <scope>NUCLEOTIDE SEQUENCE [LARGE SCALE GENOMIC DNA]</scope>
    <source>
        <strain evidence="5 6">JCM 19897</strain>
    </source>
</reference>
<gene>
    <name evidence="5" type="ORF">C7I85_19265</name>
</gene>
<organism evidence="5 6">
    <name type="scientific">Pseudaminobacter soli</name>
    <name type="common">ex Li et al. 2025</name>
    <dbReference type="NCBI Taxonomy" id="1295366"/>
    <lineage>
        <taxon>Bacteria</taxon>
        <taxon>Pseudomonadati</taxon>
        <taxon>Pseudomonadota</taxon>
        <taxon>Alphaproteobacteria</taxon>
        <taxon>Hyphomicrobiales</taxon>
        <taxon>Phyllobacteriaceae</taxon>
        <taxon>Pseudaminobacter</taxon>
    </lineage>
</organism>
<dbReference type="PROSITE" id="PS50043">
    <property type="entry name" value="HTH_LUXR_2"/>
    <property type="match status" value="1"/>
</dbReference>
<dbReference type="EMBL" id="PXYL01000010">
    <property type="protein sequence ID" value="PSJ58638.1"/>
    <property type="molecule type" value="Genomic_DNA"/>
</dbReference>
<feature type="domain" description="HTH luxR-type" evidence="3">
    <location>
        <begin position="200"/>
        <end position="265"/>
    </location>
</feature>
<dbReference type="PANTHER" id="PTHR45566:SF1">
    <property type="entry name" value="HTH-TYPE TRANSCRIPTIONAL REGULATOR YHJB-RELATED"/>
    <property type="match status" value="1"/>
</dbReference>
<dbReference type="CDD" id="cd06170">
    <property type="entry name" value="LuxR_C_like"/>
    <property type="match status" value="1"/>
</dbReference>
<dbReference type="SMART" id="SM00421">
    <property type="entry name" value="HTH_LUXR"/>
    <property type="match status" value="1"/>
</dbReference>
<dbReference type="PROSITE" id="PS00622">
    <property type="entry name" value="HTH_LUXR_1"/>
    <property type="match status" value="1"/>
</dbReference>
<evidence type="ECO:0000313" key="5">
    <source>
        <dbReference type="EMBL" id="PSJ58638.1"/>
    </source>
</evidence>
<dbReference type="PROSITE" id="PS50110">
    <property type="entry name" value="RESPONSE_REGULATORY"/>
    <property type="match status" value="1"/>
</dbReference>
<comment type="caution">
    <text evidence="2">Lacks conserved residue(s) required for the propagation of feature annotation.</text>
</comment>
<dbReference type="InterPro" id="IPR051015">
    <property type="entry name" value="EvgA-like"/>
</dbReference>
<dbReference type="SUPFAM" id="SSF46894">
    <property type="entry name" value="C-terminal effector domain of the bipartite response regulators"/>
    <property type="match status" value="1"/>
</dbReference>
<dbReference type="Pfam" id="PF00196">
    <property type="entry name" value="GerE"/>
    <property type="match status" value="1"/>
</dbReference>
<dbReference type="PANTHER" id="PTHR45566">
    <property type="entry name" value="HTH-TYPE TRANSCRIPTIONAL REGULATOR YHJB-RELATED"/>
    <property type="match status" value="1"/>
</dbReference>
<dbReference type="Proteomes" id="UP000240653">
    <property type="component" value="Unassembled WGS sequence"/>
</dbReference>
<evidence type="ECO:0000259" key="3">
    <source>
        <dbReference type="PROSITE" id="PS50043"/>
    </source>
</evidence>
<evidence type="ECO:0000256" key="1">
    <source>
        <dbReference type="ARBA" id="ARBA00023125"/>
    </source>
</evidence>
<dbReference type="SUPFAM" id="SSF52172">
    <property type="entry name" value="CheY-like"/>
    <property type="match status" value="1"/>
</dbReference>
<dbReference type="InterPro" id="IPR016032">
    <property type="entry name" value="Sig_transdc_resp-reg_C-effctor"/>
</dbReference>
<dbReference type="InterPro" id="IPR000792">
    <property type="entry name" value="Tscrpt_reg_LuxR_C"/>
</dbReference>
<sequence>MISSAATNGGHLSVNGSYKSINLSPTVVDGLTASKIATASNDTDAPDGVEQSARSLVIIDNRALDRECFARSIALHKEEMEVLAFGSIEEWRRKEAEYPPLAAILLNVGGRRISEPDVAREIAKLASEFATTPVIVLADTDELSQILKALEYGARGYIPSSVGIDVCVEAISLAMAGGTFVPASSVLAVRQTLASGGESTPPMGGMFTLRQAEVVEALRRGKANKIIAYELNLRESTVKVHIRNIMKKLKATNRTEVAYKINDLFPGDFPSPVVGKSGSWLR</sequence>
<evidence type="ECO:0000256" key="2">
    <source>
        <dbReference type="PROSITE-ProRule" id="PRU00169"/>
    </source>
</evidence>
<feature type="domain" description="Response regulatory" evidence="4">
    <location>
        <begin position="55"/>
        <end position="175"/>
    </location>
</feature>
<dbReference type="InterPro" id="IPR001789">
    <property type="entry name" value="Sig_transdc_resp-reg_receiver"/>
</dbReference>
<keyword evidence="1" id="KW-0238">DNA-binding</keyword>